<dbReference type="EMBL" id="JARBHB010000012">
    <property type="protein sequence ID" value="KAJ8871504.1"/>
    <property type="molecule type" value="Genomic_DNA"/>
</dbReference>
<organism evidence="2 3">
    <name type="scientific">Dryococelus australis</name>
    <dbReference type="NCBI Taxonomy" id="614101"/>
    <lineage>
        <taxon>Eukaryota</taxon>
        <taxon>Metazoa</taxon>
        <taxon>Ecdysozoa</taxon>
        <taxon>Arthropoda</taxon>
        <taxon>Hexapoda</taxon>
        <taxon>Insecta</taxon>
        <taxon>Pterygota</taxon>
        <taxon>Neoptera</taxon>
        <taxon>Polyneoptera</taxon>
        <taxon>Phasmatodea</taxon>
        <taxon>Verophasmatodea</taxon>
        <taxon>Anareolatae</taxon>
        <taxon>Phasmatidae</taxon>
        <taxon>Eurycanthinae</taxon>
        <taxon>Dryococelus</taxon>
    </lineage>
</organism>
<comment type="caution">
    <text evidence="2">The sequence shown here is derived from an EMBL/GenBank/DDBJ whole genome shotgun (WGS) entry which is preliminary data.</text>
</comment>
<evidence type="ECO:0000313" key="2">
    <source>
        <dbReference type="EMBL" id="KAJ8871504.1"/>
    </source>
</evidence>
<gene>
    <name evidence="2" type="ORF">PR048_027826</name>
</gene>
<accession>A0ABQ9GHL4</accession>
<reference evidence="2 3" key="1">
    <citation type="submission" date="2023-02" db="EMBL/GenBank/DDBJ databases">
        <title>LHISI_Scaffold_Assembly.</title>
        <authorList>
            <person name="Stuart O.P."/>
            <person name="Cleave R."/>
            <person name="Magrath M.J.L."/>
            <person name="Mikheyev A.S."/>
        </authorList>
    </citation>
    <scope>NUCLEOTIDE SEQUENCE [LARGE SCALE GENOMIC DNA]</scope>
    <source>
        <strain evidence="2">Daus_M_001</strain>
        <tissue evidence="2">Leg muscle</tissue>
    </source>
</reference>
<proteinExistence type="predicted"/>
<protein>
    <submittedName>
        <fullName evidence="2">Uncharacterized protein</fullName>
    </submittedName>
</protein>
<keyword evidence="3" id="KW-1185">Reference proteome</keyword>
<evidence type="ECO:0000256" key="1">
    <source>
        <dbReference type="SAM" id="MobiDB-lite"/>
    </source>
</evidence>
<evidence type="ECO:0000313" key="3">
    <source>
        <dbReference type="Proteomes" id="UP001159363"/>
    </source>
</evidence>
<name>A0ABQ9GHL4_9NEOP</name>
<dbReference type="Proteomes" id="UP001159363">
    <property type="component" value="Chromosome 11"/>
</dbReference>
<feature type="region of interest" description="Disordered" evidence="1">
    <location>
        <begin position="1"/>
        <end position="21"/>
    </location>
</feature>
<sequence>MAMVVPLLPPPGSVDTNGPNASANWDKFNQNAADAVKSALLLSFVGDGSLRTLDIFKFSGTKGSNKELFSEVVASFRCYCLPKRNTTYE</sequence>